<feature type="domain" description="Glycosyltransferase subfamily 4-like N-terminal" evidence="2">
    <location>
        <begin position="25"/>
        <end position="180"/>
    </location>
</feature>
<dbReference type="Proteomes" id="UP000041882">
    <property type="component" value="Unassembled WGS sequence"/>
</dbReference>
<gene>
    <name evidence="3" type="primary">glgA_2</name>
    <name evidence="3" type="ORF">ERS008472_00856</name>
</gene>
<reference evidence="4" key="1">
    <citation type="submission" date="2015-03" db="EMBL/GenBank/DDBJ databases">
        <authorList>
            <consortium name="Pathogen Informatics"/>
            <person name="Murphy D."/>
        </authorList>
    </citation>
    <scope>NUCLEOTIDE SEQUENCE [LARGE SCALE GENOMIC DNA]</scope>
    <source>
        <strain evidence="4">IP6945</strain>
    </source>
</reference>
<accession>A0A0T9NMY3</accession>
<dbReference type="EC" id="2.4.1.21" evidence="3"/>
<dbReference type="PANTHER" id="PTHR12526">
    <property type="entry name" value="GLYCOSYLTRANSFERASE"/>
    <property type="match status" value="1"/>
</dbReference>
<organism evidence="3 4">
    <name type="scientific">Yersinia thracica</name>
    <dbReference type="NCBI Taxonomy" id="2890319"/>
    <lineage>
        <taxon>Bacteria</taxon>
        <taxon>Pseudomonadati</taxon>
        <taxon>Pseudomonadota</taxon>
        <taxon>Gammaproteobacteria</taxon>
        <taxon>Enterobacterales</taxon>
        <taxon>Yersiniaceae</taxon>
        <taxon>Yersinia</taxon>
    </lineage>
</organism>
<dbReference type="Pfam" id="PF13439">
    <property type="entry name" value="Glyco_transf_4"/>
    <property type="match status" value="1"/>
</dbReference>
<evidence type="ECO:0000259" key="2">
    <source>
        <dbReference type="Pfam" id="PF13439"/>
    </source>
</evidence>
<dbReference type="EMBL" id="CQAW01000003">
    <property type="protein sequence ID" value="CNH21101.1"/>
    <property type="molecule type" value="Genomic_DNA"/>
</dbReference>
<evidence type="ECO:0000259" key="1">
    <source>
        <dbReference type="Pfam" id="PF00534"/>
    </source>
</evidence>
<dbReference type="InterPro" id="IPR028098">
    <property type="entry name" value="Glyco_trans_4-like_N"/>
</dbReference>
<keyword evidence="3" id="KW-0808">Transferase</keyword>
<dbReference type="GO" id="GO:1901135">
    <property type="term" value="P:carbohydrate derivative metabolic process"/>
    <property type="evidence" value="ECO:0007669"/>
    <property type="project" value="UniProtKB-ARBA"/>
</dbReference>
<keyword evidence="3" id="KW-0328">Glycosyltransferase</keyword>
<dbReference type="Gene3D" id="3.40.50.2000">
    <property type="entry name" value="Glycogen Phosphorylase B"/>
    <property type="match status" value="2"/>
</dbReference>
<protein>
    <submittedName>
        <fullName evidence="3">WbcN protein</fullName>
        <ecNumber evidence="3">2.4.1.21</ecNumber>
    </submittedName>
</protein>
<dbReference type="GO" id="GO:0009011">
    <property type="term" value="F:alpha-1,4-glucan glucosyltransferase (ADP-glucose donor) activity"/>
    <property type="evidence" value="ECO:0007669"/>
    <property type="project" value="UniProtKB-EC"/>
</dbReference>
<name>A0A0T9NMY3_9GAMM</name>
<dbReference type="InterPro" id="IPR001296">
    <property type="entry name" value="Glyco_trans_1"/>
</dbReference>
<dbReference type="Pfam" id="PF00534">
    <property type="entry name" value="Glycos_transf_1"/>
    <property type="match status" value="1"/>
</dbReference>
<evidence type="ECO:0000313" key="3">
    <source>
        <dbReference type="EMBL" id="CNH21101.1"/>
    </source>
</evidence>
<dbReference type="AlphaFoldDB" id="A0A0T9NMY3"/>
<feature type="domain" description="Glycosyl transferase family 1" evidence="1">
    <location>
        <begin position="190"/>
        <end position="346"/>
    </location>
</feature>
<keyword evidence="4" id="KW-1185">Reference proteome</keyword>
<dbReference type="PANTHER" id="PTHR12526:SF630">
    <property type="entry name" value="GLYCOSYLTRANSFERASE"/>
    <property type="match status" value="1"/>
</dbReference>
<dbReference type="SUPFAM" id="SSF53756">
    <property type="entry name" value="UDP-Glycosyltransferase/glycogen phosphorylase"/>
    <property type="match status" value="1"/>
</dbReference>
<sequence>MLKSNFQQDENNKLNLLYIITGLGMGGAEQQVCLLADKMVNDGHNVMIISLTGETIVKPRENITIKNLNMGKSLLGLLSSLLKVKKIVKEFSPDVVHSHMFHANIFSRFLRILVKIPCLVCTAHNTNEGNKFRMLMYRWTDKLASISTNVSKEAVDIFIHKGASFPGRMIAIPNGIDIDRFKYSPETRFFKRNEFNINDNIPMLLSVGRLTEAKDYPNLLYAYSLLLKNKNTFGKSLLYIVGVGHLQSELETLVESLNIKDNVHFLGIRTDVFELMCAADIFILSSAWEGFGLVVAEAMACERVIVATDSGGVKEVVGDCGELVPVKDNVALSEAILKMLMLSDAEKRVLGVFARERIIKNNSIDNIVNKWLNIYNGQYD</sequence>
<evidence type="ECO:0000313" key="4">
    <source>
        <dbReference type="Proteomes" id="UP000041882"/>
    </source>
</evidence>
<proteinExistence type="predicted"/>